<proteinExistence type="predicted"/>
<comment type="caution">
    <text evidence="1">The sequence shown here is derived from an EMBL/GenBank/DDBJ whole genome shotgun (WGS) entry which is preliminary data.</text>
</comment>
<name>A0A974BHT8_SEDHY</name>
<evidence type="ECO:0000313" key="2">
    <source>
        <dbReference type="Proteomes" id="UP000611629"/>
    </source>
</evidence>
<reference evidence="1" key="1">
    <citation type="submission" date="2020-07" db="EMBL/GenBank/DDBJ databases">
        <title>Genomic analysis of a strain of Sedimentibacter Hydroxybenzoicus DSM7310.</title>
        <authorList>
            <person name="Ma S."/>
        </authorList>
    </citation>
    <scope>NUCLEOTIDE SEQUENCE</scope>
    <source>
        <strain evidence="1">DSM 7310</strain>
    </source>
</reference>
<evidence type="ECO:0000313" key="1">
    <source>
        <dbReference type="EMBL" id="NYB73425.1"/>
    </source>
</evidence>
<dbReference type="Proteomes" id="UP000611629">
    <property type="component" value="Unassembled WGS sequence"/>
</dbReference>
<sequence length="272" mass="31691">MLADFYKKLDLPEQIGKEIVIPDSSHEAIYLSEHGELFCYSGIHSKDTGKVFFEGWPYYLIGKHTKDCKEDIKGFFRIKDGCILLTGFVDHKFYNKKMYKSLNNYIVRLPVANSCYFGIQERIETSNSLYFEENKELSQACFGLTYNELEYFIKIYAERLGIDNRYTQFPKITRSMNKDNFCDITGIWIPPKFPYIAFNNSGYAFSHVSLYGFYRHIGAMISIGENTAATQIFKNKTFAGEIINGVEQINDYFPFEVKVTREIIFSQAYDLY</sequence>
<dbReference type="RefSeq" id="WP_179237101.1">
    <property type="nucleotide sequence ID" value="NZ_JACBNQ010000002.1"/>
</dbReference>
<keyword evidence="2" id="KW-1185">Reference proteome</keyword>
<dbReference type="EMBL" id="JACBNQ010000002">
    <property type="protein sequence ID" value="NYB73425.1"/>
    <property type="molecule type" value="Genomic_DNA"/>
</dbReference>
<accession>A0A974BHT8</accession>
<dbReference type="AlphaFoldDB" id="A0A974BHT8"/>
<protein>
    <submittedName>
        <fullName evidence="1">Uncharacterized protein</fullName>
    </submittedName>
</protein>
<organism evidence="1 2">
    <name type="scientific">Sedimentibacter hydroxybenzoicus DSM 7310</name>
    <dbReference type="NCBI Taxonomy" id="1123245"/>
    <lineage>
        <taxon>Bacteria</taxon>
        <taxon>Bacillati</taxon>
        <taxon>Bacillota</taxon>
        <taxon>Tissierellia</taxon>
        <taxon>Sedimentibacter</taxon>
    </lineage>
</organism>
<gene>
    <name evidence="1" type="ORF">HZF24_04645</name>
</gene>